<evidence type="ECO:0000313" key="4">
    <source>
        <dbReference type="Proteomes" id="UP001497392"/>
    </source>
</evidence>
<dbReference type="Pfam" id="PF03644">
    <property type="entry name" value="Glyco_hydro_85"/>
    <property type="match status" value="1"/>
</dbReference>
<feature type="compositionally biased region" description="Basic and acidic residues" evidence="1">
    <location>
        <begin position="1096"/>
        <end position="1107"/>
    </location>
</feature>
<keyword evidence="4" id="KW-1185">Reference proteome</keyword>
<evidence type="ECO:0000256" key="1">
    <source>
        <dbReference type="SAM" id="MobiDB-lite"/>
    </source>
</evidence>
<dbReference type="InterPro" id="IPR017853">
    <property type="entry name" value="GH"/>
</dbReference>
<accession>A0ABP1G9E8</accession>
<evidence type="ECO:0000313" key="3">
    <source>
        <dbReference type="EMBL" id="CAL5228854.1"/>
    </source>
</evidence>
<dbReference type="PANTHER" id="PTHR13246:SF1">
    <property type="entry name" value="CYTOSOLIC ENDO-BETA-N-ACETYLGLUCOSAMINIDASE"/>
    <property type="match status" value="1"/>
</dbReference>
<dbReference type="SUPFAM" id="SSF51445">
    <property type="entry name" value="(Trans)glycosidases"/>
    <property type="match status" value="1"/>
</dbReference>
<dbReference type="CDD" id="cd06547">
    <property type="entry name" value="GH85_ENGase"/>
    <property type="match status" value="1"/>
</dbReference>
<proteinExistence type="predicted"/>
<feature type="region of interest" description="Disordered" evidence="1">
    <location>
        <begin position="1063"/>
        <end position="1107"/>
    </location>
</feature>
<dbReference type="Proteomes" id="UP001497392">
    <property type="component" value="Unassembled WGS sequence"/>
</dbReference>
<protein>
    <submittedName>
        <fullName evidence="3">G12063 protein</fullName>
    </submittedName>
</protein>
<organism evidence="3 4">
    <name type="scientific">Coccomyxa viridis</name>
    <dbReference type="NCBI Taxonomy" id="1274662"/>
    <lineage>
        <taxon>Eukaryota</taxon>
        <taxon>Viridiplantae</taxon>
        <taxon>Chlorophyta</taxon>
        <taxon>core chlorophytes</taxon>
        <taxon>Trebouxiophyceae</taxon>
        <taxon>Trebouxiophyceae incertae sedis</taxon>
        <taxon>Coccomyxaceae</taxon>
        <taxon>Coccomyxa</taxon>
    </lineage>
</organism>
<feature type="region of interest" description="Disordered" evidence="1">
    <location>
        <begin position="1147"/>
        <end position="1192"/>
    </location>
</feature>
<dbReference type="EMBL" id="CAXHTA020000019">
    <property type="protein sequence ID" value="CAL5228854.1"/>
    <property type="molecule type" value="Genomic_DNA"/>
</dbReference>
<dbReference type="Gene3D" id="2.60.120.260">
    <property type="entry name" value="Galactose-binding domain-like"/>
    <property type="match status" value="1"/>
</dbReference>
<dbReference type="Gene3D" id="3.20.20.80">
    <property type="entry name" value="Glycosidases"/>
    <property type="match status" value="1"/>
</dbReference>
<dbReference type="InterPro" id="IPR005201">
    <property type="entry name" value="TIM_ENGase"/>
</dbReference>
<feature type="domain" description="Cytosolic endo-beta-N-acetylglucosaminidase TIM barrel" evidence="2">
    <location>
        <begin position="61"/>
        <end position="339"/>
    </location>
</feature>
<sequence length="1296" mass="141990">MSATSAPRSRPLLNVEDLLSWRPDQDEDSKFCRGHIPLPKVQLRSNDSPKLLVCHDMAGGYHDDAWAQGCICRDPFYISHWHLIDKFVYFSHSFVTIPPPGWINAAHQHDVEVLGTLITEWDDGRTKCEIFLQTEESAQQAACQLAAIAVYFGFDGWLLNIENELDASFMPNLLLFIRTLRAAMQKQCSRGQVNWYDAVTTEGKLVWQNSLNALNRRFFDACDAIFVNYAWKAETPRKAAQEAGEHRREVYMGIDVYGRGTYAGGQMNSYVAAAAALREGLSVALFAPGWVYEGAGNARSAWRLRNQEFWDSLAAVLPAPRPAVTQLPFASDFNTGYGAALYSQGRVLSTGPLFNLSLQAQQPLFQIASRVAVNIGSSDAGDAASVSVSHVEASVCTDFAYQGLSCLRLQGRLTKGCPVSLELFAADVQLPEQLNLEMAVRSNGKEQLSIDLLDASSDGTHILDVPRPEGAAVDSWRLHRHNVAGLSSLRSIGLICSSGTADTADIDTHIGFIRLASAKDARPAARVAGLVCSDVHWRSLRPKDSSEGHSNSALTISTSGFTLYEQFADQTTRLLIVQTRMRLKVQQADVVEQTYRYRLYQHIRGDLKSKGAREENNMANLPSLLASAILQAGPACTQDAGSFTKVLQPFSPVDEERAAVIMATGFTKTAGTPGAILSPPCTPGQKRQEIKYHAQLPETDWPAIGRDQRRTFIIATQSSERLKHMAAKEIMQGITRLLPAGFAILAQCAAENLPEVVDALGLPASKQIYCTLWTLHLQADVGASYDMASMPASALAAPWHLNVVEAVIGRGMNSRRLADALDFPGFTVPTSEAFVRLMRMWYTATGDLRFPLPALLSKPWRNRAGQLALLRWATQQSVICIDFTPMSPHRLEVKQLHLSGHTADVRQILASPRKLCPELLILGLAAANREWKGLAASECNDLLRKVFREHNEHPLLLQKMAAVNMHAFLVGLDMLLEDDLSSDALILCQEFASLSTALKILPPLSSMKLAYEASLKGRINLNVWLSEQVTRERSLQDPDLQRQLPAGMARLLTQMFAAHQAKNAALKEPPPAGPQAAEGKQSAIGTALAPGGHTAENLHAESSDVPREKAPLLGLRTLPEPEINTCAPCMPADGTGSFKGSALALEQADNPGSSAPGGGPAPGGGLPDYESGSRAISAREQKDLQPGEWTGLKYFSPKPVSRRFSYTEEDPGMEKLKAELGRIEARGFIKYLDKWRSSTEDGKTWYKVPKEGYIQNMRLAVQYLFALDRLVKRGHMGRAGPGKTGVTGELADRLRF</sequence>
<dbReference type="PANTHER" id="PTHR13246">
    <property type="entry name" value="ENDO BETA N-ACETYLGLUCOSAMINIDASE"/>
    <property type="match status" value="1"/>
</dbReference>
<dbReference type="InterPro" id="IPR032979">
    <property type="entry name" value="ENGase"/>
</dbReference>
<reference evidence="3 4" key="1">
    <citation type="submission" date="2024-06" db="EMBL/GenBank/DDBJ databases">
        <authorList>
            <person name="Kraege A."/>
            <person name="Thomma B."/>
        </authorList>
    </citation>
    <scope>NUCLEOTIDE SEQUENCE [LARGE SCALE GENOMIC DNA]</scope>
</reference>
<name>A0ABP1G9E8_9CHLO</name>
<comment type="caution">
    <text evidence="3">The sequence shown here is derived from an EMBL/GenBank/DDBJ whole genome shotgun (WGS) entry which is preliminary data.</text>
</comment>
<feature type="compositionally biased region" description="Gly residues" evidence="1">
    <location>
        <begin position="1155"/>
        <end position="1166"/>
    </location>
</feature>
<evidence type="ECO:0000259" key="2">
    <source>
        <dbReference type="Pfam" id="PF03644"/>
    </source>
</evidence>
<gene>
    <name evidence="3" type="primary">g12063</name>
    <name evidence="3" type="ORF">VP750_LOCUS10760</name>
</gene>